<evidence type="ECO:0000313" key="3">
    <source>
        <dbReference type="Proteomes" id="UP000239899"/>
    </source>
</evidence>
<feature type="region of interest" description="Disordered" evidence="1">
    <location>
        <begin position="632"/>
        <end position="654"/>
    </location>
</feature>
<proteinExistence type="predicted"/>
<dbReference type="CDD" id="cd14686">
    <property type="entry name" value="bZIP"/>
    <property type="match status" value="1"/>
</dbReference>
<reference evidence="2 3" key="1">
    <citation type="journal article" date="2018" name="Plant J.">
        <title>Genome sequences of Chlorella sorokiniana UTEX 1602 and Micractinium conductrix SAG 241.80: implications to maltose excretion by a green alga.</title>
        <authorList>
            <person name="Arriola M.B."/>
            <person name="Velmurugan N."/>
            <person name="Zhang Y."/>
            <person name="Plunkett M.H."/>
            <person name="Hondzo H."/>
            <person name="Barney B.M."/>
        </authorList>
    </citation>
    <scope>NUCLEOTIDE SEQUENCE [LARGE SCALE GENOMIC DNA]</scope>
    <source>
        <strain evidence="3">UTEX 1602</strain>
    </source>
</reference>
<dbReference type="EMBL" id="LHPG02000019">
    <property type="protein sequence ID" value="PRW32654.1"/>
    <property type="molecule type" value="Genomic_DNA"/>
</dbReference>
<feature type="compositionally biased region" description="Polar residues" evidence="1">
    <location>
        <begin position="169"/>
        <end position="186"/>
    </location>
</feature>
<dbReference type="OrthoDB" id="512497at2759"/>
<organism evidence="2 3">
    <name type="scientific">Chlorella sorokiniana</name>
    <name type="common">Freshwater green alga</name>
    <dbReference type="NCBI Taxonomy" id="3076"/>
    <lineage>
        <taxon>Eukaryota</taxon>
        <taxon>Viridiplantae</taxon>
        <taxon>Chlorophyta</taxon>
        <taxon>core chlorophytes</taxon>
        <taxon>Trebouxiophyceae</taxon>
        <taxon>Chlorellales</taxon>
        <taxon>Chlorellaceae</taxon>
        <taxon>Chlorella clade</taxon>
        <taxon>Chlorella</taxon>
    </lineage>
</organism>
<dbReference type="AlphaFoldDB" id="A0A2P6TFA6"/>
<feature type="region of interest" description="Disordered" evidence="1">
    <location>
        <begin position="267"/>
        <end position="329"/>
    </location>
</feature>
<feature type="compositionally biased region" description="Low complexity" evidence="1">
    <location>
        <begin position="61"/>
        <end position="85"/>
    </location>
</feature>
<feature type="compositionally biased region" description="Low complexity" evidence="1">
    <location>
        <begin position="318"/>
        <end position="329"/>
    </location>
</feature>
<sequence>MMAAEAAQPGALVELERILALEDGLPHERVPVDDYFEDYLQGLSAMAAQQGAAATTHRSSDGPCPSDSCTPPSSGTGTATALAITAGGGSGGAPPPQLLHPQAMARGMPQQAQPGMAWPVQLMPGGMPGMGVPHMHPQLGMVQLVPVAAGVPLGMVPHMAKQPALPHNHGQNGKSKASSQRQATNREAQKRYRERQKVRLLEMQVEIDRLTRELVARHGVQKRNTELEEQHFQLQAQLARVEGEAETLHWQATQAARDTEQLAGMVAGTGATGGDAEPMDADSPRGQPAGSSGGQGPGPAGAGQQQLGTARPQASLDSSEAGSAVGSAAQEHNNSVGAFAAAADAAVAATADKDCHASSQLPEGVAAAALAEVLVPPEQGGPAGHPAMYGAPPPHERFDELLARFQAQVGKVKGFLDQHQLRTHNPAGVVLATSTRGDLCMLIMESLGICRDLLRVEGVDVITMLQQQDEADIASHGTARGSAMRHKWLHTIHTLHLTPQQKQQLLLQRQAHLTLMRRIYQQRQQLNMQAMSLMLLGQQSAAAGPAAAAAPSSSDKGAAGPGGQTAKLATVLKLIKENLRREQRAAMEINSCTLCRILTPVQSALYICEAFPLHCDALAMCNVLSTIGQPEAKTQSGAGSAGTPGNSSPLSSLG</sequence>
<feature type="region of interest" description="Disordered" evidence="1">
    <location>
        <begin position="159"/>
        <end position="195"/>
    </location>
</feature>
<protein>
    <submittedName>
        <fullName evidence="2">Bzip-type transcription factor</fullName>
    </submittedName>
</protein>
<keyword evidence="3" id="KW-1185">Reference proteome</keyword>
<feature type="compositionally biased region" description="Gly residues" evidence="1">
    <location>
        <begin position="291"/>
        <end position="301"/>
    </location>
</feature>
<accession>A0A2P6TFA6</accession>
<name>A0A2P6TFA6_CHLSO</name>
<feature type="region of interest" description="Disordered" evidence="1">
    <location>
        <begin position="51"/>
        <end position="101"/>
    </location>
</feature>
<gene>
    <name evidence="2" type="ORF">C2E21_8198</name>
</gene>
<evidence type="ECO:0000313" key="2">
    <source>
        <dbReference type="EMBL" id="PRW32654.1"/>
    </source>
</evidence>
<comment type="caution">
    <text evidence="2">The sequence shown here is derived from an EMBL/GenBank/DDBJ whole genome shotgun (WGS) entry which is preliminary data.</text>
</comment>
<dbReference type="Proteomes" id="UP000239899">
    <property type="component" value="Unassembled WGS sequence"/>
</dbReference>
<evidence type="ECO:0000256" key="1">
    <source>
        <dbReference type="SAM" id="MobiDB-lite"/>
    </source>
</evidence>